<organism evidence="3 4">
    <name type="scientific">Mya arenaria</name>
    <name type="common">Soft-shell clam</name>
    <dbReference type="NCBI Taxonomy" id="6604"/>
    <lineage>
        <taxon>Eukaryota</taxon>
        <taxon>Metazoa</taxon>
        <taxon>Spiralia</taxon>
        <taxon>Lophotrochozoa</taxon>
        <taxon>Mollusca</taxon>
        <taxon>Bivalvia</taxon>
        <taxon>Autobranchia</taxon>
        <taxon>Heteroconchia</taxon>
        <taxon>Euheterodonta</taxon>
        <taxon>Imparidentia</taxon>
        <taxon>Neoheterodontei</taxon>
        <taxon>Myida</taxon>
        <taxon>Myoidea</taxon>
        <taxon>Myidae</taxon>
        <taxon>Mya</taxon>
    </lineage>
</organism>
<keyword evidence="4" id="KW-1185">Reference proteome</keyword>
<accession>A0ABY7DH82</accession>
<evidence type="ECO:0000256" key="2">
    <source>
        <dbReference type="SAM" id="MobiDB-lite"/>
    </source>
</evidence>
<evidence type="ECO:0000313" key="4">
    <source>
        <dbReference type="Proteomes" id="UP001164746"/>
    </source>
</evidence>
<dbReference type="EMBL" id="CP111013">
    <property type="protein sequence ID" value="WAQ97047.1"/>
    <property type="molecule type" value="Genomic_DNA"/>
</dbReference>
<evidence type="ECO:0000256" key="1">
    <source>
        <dbReference type="ARBA" id="ARBA00008468"/>
    </source>
</evidence>
<feature type="region of interest" description="Disordered" evidence="2">
    <location>
        <begin position="52"/>
        <end position="75"/>
    </location>
</feature>
<comment type="similarity">
    <text evidence="1">Belongs to the BLOC1S2 family.</text>
</comment>
<dbReference type="PANTHER" id="PTHR46479:SF1">
    <property type="entry name" value="BIOGENESIS OF LYSOSOME-RELATED ORGANELLES COMPLEX 1 SUBUNIT 2"/>
    <property type="match status" value="1"/>
</dbReference>
<dbReference type="InterPro" id="IPR019269">
    <property type="entry name" value="BLOC1_su2"/>
</dbReference>
<sequence length="182" mass="20488">MYGYAALPASDGVTIRVGNSSTTFLDAGGTLPSPNTLKGIGDLLEYHRQKMAEEENRTPNRTGEQKRDVRDSAPPDIVELCRETFKKTSEYLKGELDGTIEDYKLLETMNKVTVSKYSEMKNTAGEIGGALQELNEKYENLLPFLEQIDHVEDSVNSLEQAAYRLDAYSKRLEAKFKALERR</sequence>
<dbReference type="Pfam" id="PF10046">
    <property type="entry name" value="BLOC1_2"/>
    <property type="match status" value="1"/>
</dbReference>
<proteinExistence type="inferred from homology"/>
<gene>
    <name evidence="3" type="ORF">MAR_029737</name>
</gene>
<dbReference type="Proteomes" id="UP001164746">
    <property type="component" value="Chromosome 2"/>
</dbReference>
<reference evidence="3" key="1">
    <citation type="submission" date="2022-11" db="EMBL/GenBank/DDBJ databases">
        <title>Centuries of genome instability and evolution in soft-shell clam transmissible cancer (bioRxiv).</title>
        <authorList>
            <person name="Hart S.F.M."/>
            <person name="Yonemitsu M.A."/>
            <person name="Giersch R.M."/>
            <person name="Beal B.F."/>
            <person name="Arriagada G."/>
            <person name="Davis B.W."/>
            <person name="Ostrander E.A."/>
            <person name="Goff S.P."/>
            <person name="Metzger M.J."/>
        </authorList>
    </citation>
    <scope>NUCLEOTIDE SEQUENCE</scope>
    <source>
        <strain evidence="3">MELC-2E11</strain>
        <tissue evidence="3">Siphon/mantle</tissue>
    </source>
</reference>
<name>A0ABY7DH82_MYAAR</name>
<evidence type="ECO:0000313" key="3">
    <source>
        <dbReference type="EMBL" id="WAQ97047.1"/>
    </source>
</evidence>
<dbReference type="PANTHER" id="PTHR46479">
    <property type="entry name" value="BIOGENESIS OF LYSOSOME-RELATED ORGANELLES COMPLEX 1 SUBUNIT 2"/>
    <property type="match status" value="1"/>
</dbReference>
<protein>
    <submittedName>
        <fullName evidence="3">BL1S2-like protein</fullName>
    </submittedName>
</protein>